<accession>A0AAE0C3S0</accession>
<feature type="compositionally biased region" description="Polar residues" evidence="1">
    <location>
        <begin position="314"/>
        <end position="327"/>
    </location>
</feature>
<evidence type="ECO:0008006" key="4">
    <source>
        <dbReference type="Google" id="ProtNLM"/>
    </source>
</evidence>
<proteinExistence type="predicted"/>
<dbReference type="Proteomes" id="UP001190700">
    <property type="component" value="Unassembled WGS sequence"/>
</dbReference>
<keyword evidence="3" id="KW-1185">Reference proteome</keyword>
<dbReference type="AlphaFoldDB" id="A0AAE0C3S0"/>
<evidence type="ECO:0000256" key="1">
    <source>
        <dbReference type="SAM" id="MobiDB-lite"/>
    </source>
</evidence>
<feature type="compositionally biased region" description="Acidic residues" evidence="1">
    <location>
        <begin position="355"/>
        <end position="372"/>
    </location>
</feature>
<reference evidence="2 3" key="1">
    <citation type="journal article" date="2015" name="Genome Biol. Evol.">
        <title>Comparative Genomics of a Bacterivorous Green Alga Reveals Evolutionary Causalities and Consequences of Phago-Mixotrophic Mode of Nutrition.</title>
        <authorList>
            <person name="Burns J.A."/>
            <person name="Paasch A."/>
            <person name="Narechania A."/>
            <person name="Kim E."/>
        </authorList>
    </citation>
    <scope>NUCLEOTIDE SEQUENCE [LARGE SCALE GENOMIC DNA]</scope>
    <source>
        <strain evidence="2 3">PLY_AMNH</strain>
    </source>
</reference>
<organism evidence="2 3">
    <name type="scientific">Cymbomonas tetramitiformis</name>
    <dbReference type="NCBI Taxonomy" id="36881"/>
    <lineage>
        <taxon>Eukaryota</taxon>
        <taxon>Viridiplantae</taxon>
        <taxon>Chlorophyta</taxon>
        <taxon>Pyramimonadophyceae</taxon>
        <taxon>Pyramimonadales</taxon>
        <taxon>Pyramimonadaceae</taxon>
        <taxon>Cymbomonas</taxon>
    </lineage>
</organism>
<gene>
    <name evidence="2" type="ORF">CYMTET_43597</name>
</gene>
<comment type="caution">
    <text evidence="2">The sequence shown here is derived from an EMBL/GenBank/DDBJ whole genome shotgun (WGS) entry which is preliminary data.</text>
</comment>
<name>A0AAE0C3S0_9CHLO</name>
<evidence type="ECO:0000313" key="3">
    <source>
        <dbReference type="Proteomes" id="UP001190700"/>
    </source>
</evidence>
<dbReference type="EMBL" id="LGRX02029388">
    <property type="protein sequence ID" value="KAK3246885.1"/>
    <property type="molecule type" value="Genomic_DNA"/>
</dbReference>
<protein>
    <recommendedName>
        <fullName evidence="4">DDE-1 domain-containing protein</fullName>
    </recommendedName>
</protein>
<sequence>MIAALKAYYKRRFLTFLVAELEEGGASVDNFKLDIRMALGMCKSAWDEVSTECVRNCWRKAEVLPLLDEMDARADSQAIGSRRGIKVGRLNIPAEAAQCVDLLATLLGHLSLDKTDIATFIADPDEDDIEEPLSDEALVLEALNTGEDSDISECSDEQNMELDLSEELPPGATLAEARKAVKVLEVFAQENATTLGTPAVETLSRLHYQLQKAFIPAGLLQRNLQSYFQTVRASPAAVPSDDELDVATEQDPEYGELRGIDTQLAASAQQDVELAGSAGQENVEQPGSDGEADTQLTGSEDQAELQDVERGSDGENTQLPGTQTVPSSVIVEETYTQQSMRTMGYDGRAQRMSPEEDAVFYSSEEDESCRFK</sequence>
<evidence type="ECO:0000313" key="2">
    <source>
        <dbReference type="EMBL" id="KAK3246885.1"/>
    </source>
</evidence>
<feature type="region of interest" description="Disordered" evidence="1">
    <location>
        <begin position="278"/>
        <end position="372"/>
    </location>
</feature>